<evidence type="ECO:0000313" key="1">
    <source>
        <dbReference type="EMBL" id="KAI0043972.1"/>
    </source>
</evidence>
<feature type="non-terminal residue" evidence="1">
    <location>
        <position position="1"/>
    </location>
</feature>
<dbReference type="Proteomes" id="UP000814033">
    <property type="component" value="Unassembled WGS sequence"/>
</dbReference>
<name>A0ACB8RJL3_9AGAM</name>
<reference evidence="1" key="2">
    <citation type="journal article" date="2022" name="New Phytol.">
        <title>Evolutionary transition to the ectomycorrhizal habit in the genomes of a hyperdiverse lineage of mushroom-forming fungi.</title>
        <authorList>
            <person name="Looney B."/>
            <person name="Miyauchi S."/>
            <person name="Morin E."/>
            <person name="Drula E."/>
            <person name="Courty P.E."/>
            <person name="Kohler A."/>
            <person name="Kuo A."/>
            <person name="LaButti K."/>
            <person name="Pangilinan J."/>
            <person name="Lipzen A."/>
            <person name="Riley R."/>
            <person name="Andreopoulos W."/>
            <person name="He G."/>
            <person name="Johnson J."/>
            <person name="Nolan M."/>
            <person name="Tritt A."/>
            <person name="Barry K.W."/>
            <person name="Grigoriev I.V."/>
            <person name="Nagy L.G."/>
            <person name="Hibbett D."/>
            <person name="Henrissat B."/>
            <person name="Matheny P.B."/>
            <person name="Labbe J."/>
            <person name="Martin F.M."/>
        </authorList>
    </citation>
    <scope>NUCLEOTIDE SEQUENCE</scope>
    <source>
        <strain evidence="1">FP105234-sp</strain>
    </source>
</reference>
<proteinExistence type="predicted"/>
<comment type="caution">
    <text evidence="1">The sequence shown here is derived from an EMBL/GenBank/DDBJ whole genome shotgun (WGS) entry which is preliminary data.</text>
</comment>
<protein>
    <submittedName>
        <fullName evidence="1">Uncharacterized protein</fullName>
    </submittedName>
</protein>
<organism evidence="1 2">
    <name type="scientific">Auriscalpium vulgare</name>
    <dbReference type="NCBI Taxonomy" id="40419"/>
    <lineage>
        <taxon>Eukaryota</taxon>
        <taxon>Fungi</taxon>
        <taxon>Dikarya</taxon>
        <taxon>Basidiomycota</taxon>
        <taxon>Agaricomycotina</taxon>
        <taxon>Agaricomycetes</taxon>
        <taxon>Russulales</taxon>
        <taxon>Auriscalpiaceae</taxon>
        <taxon>Auriscalpium</taxon>
    </lineage>
</organism>
<accession>A0ACB8RJL3</accession>
<feature type="non-terminal residue" evidence="1">
    <location>
        <position position="107"/>
    </location>
</feature>
<keyword evidence="2" id="KW-1185">Reference proteome</keyword>
<sequence length="107" mass="12721">RLLVERIYQDIAVIKNTQCPRYIRCTSPISMLPVELLTKIFSHLYEDICEDDDLDIESAEEIRIGLTQVCRHWRDVAFHHKELWTRVGLENLRWTMIAIEMSRPLPI</sequence>
<gene>
    <name evidence="1" type="ORF">FA95DRAFT_1461390</name>
</gene>
<evidence type="ECO:0000313" key="2">
    <source>
        <dbReference type="Proteomes" id="UP000814033"/>
    </source>
</evidence>
<reference evidence="1" key="1">
    <citation type="submission" date="2021-02" db="EMBL/GenBank/DDBJ databases">
        <authorList>
            <consortium name="DOE Joint Genome Institute"/>
            <person name="Ahrendt S."/>
            <person name="Looney B.P."/>
            <person name="Miyauchi S."/>
            <person name="Morin E."/>
            <person name="Drula E."/>
            <person name="Courty P.E."/>
            <person name="Chicoki N."/>
            <person name="Fauchery L."/>
            <person name="Kohler A."/>
            <person name="Kuo A."/>
            <person name="Labutti K."/>
            <person name="Pangilinan J."/>
            <person name="Lipzen A."/>
            <person name="Riley R."/>
            <person name="Andreopoulos W."/>
            <person name="He G."/>
            <person name="Johnson J."/>
            <person name="Barry K.W."/>
            <person name="Grigoriev I.V."/>
            <person name="Nagy L."/>
            <person name="Hibbett D."/>
            <person name="Henrissat B."/>
            <person name="Matheny P.B."/>
            <person name="Labbe J."/>
            <person name="Martin F."/>
        </authorList>
    </citation>
    <scope>NUCLEOTIDE SEQUENCE</scope>
    <source>
        <strain evidence="1">FP105234-sp</strain>
    </source>
</reference>
<dbReference type="EMBL" id="MU275998">
    <property type="protein sequence ID" value="KAI0043972.1"/>
    <property type="molecule type" value="Genomic_DNA"/>
</dbReference>